<organism evidence="3 4">
    <name type="scientific">candidate division CPR2 bacterium GW2011_GWC2_39_10</name>
    <dbReference type="NCBI Taxonomy" id="1618345"/>
    <lineage>
        <taxon>Bacteria</taxon>
        <taxon>Bacteria division CPR2</taxon>
    </lineage>
</organism>
<name>A0A0G0PZ40_UNCC2</name>
<dbReference type="STRING" id="1618345.UT18_C0009G0062"/>
<feature type="region of interest" description="Disordered" evidence="1">
    <location>
        <begin position="81"/>
        <end position="103"/>
    </location>
</feature>
<evidence type="ECO:0000256" key="2">
    <source>
        <dbReference type="SAM" id="Phobius"/>
    </source>
</evidence>
<dbReference type="EMBL" id="LBVV01000009">
    <property type="protein sequence ID" value="KKQ94651.1"/>
    <property type="molecule type" value="Genomic_DNA"/>
</dbReference>
<accession>A0A0G0PZ40</accession>
<comment type="caution">
    <text evidence="3">The sequence shown here is derived from an EMBL/GenBank/DDBJ whole genome shotgun (WGS) entry which is preliminary data.</text>
</comment>
<evidence type="ECO:0000256" key="1">
    <source>
        <dbReference type="SAM" id="MobiDB-lite"/>
    </source>
</evidence>
<proteinExistence type="predicted"/>
<reference evidence="3 4" key="1">
    <citation type="journal article" date="2015" name="Nature">
        <title>rRNA introns, odd ribosomes, and small enigmatic genomes across a large radiation of phyla.</title>
        <authorList>
            <person name="Brown C.T."/>
            <person name="Hug L.A."/>
            <person name="Thomas B.C."/>
            <person name="Sharon I."/>
            <person name="Castelle C.J."/>
            <person name="Singh A."/>
            <person name="Wilkins M.J."/>
            <person name="Williams K.H."/>
            <person name="Banfield J.F."/>
        </authorList>
    </citation>
    <scope>NUCLEOTIDE SEQUENCE [LARGE SCALE GENOMIC DNA]</scope>
</reference>
<gene>
    <name evidence="3" type="ORF">UT18_C0009G0062</name>
</gene>
<dbReference type="AlphaFoldDB" id="A0A0G0PZ40"/>
<protein>
    <submittedName>
        <fullName evidence="3">ATP synthase subunit b</fullName>
    </submittedName>
</protein>
<dbReference type="Proteomes" id="UP000034207">
    <property type="component" value="Unassembled WGS sequence"/>
</dbReference>
<keyword evidence="2" id="KW-0812">Transmembrane</keyword>
<sequence>MADWLINIFITSVCLFTLGLYFTYRERELEAIAKSKLDETKEKYLDQIAKRKAREREEISKLQAIVAEIEKKHQEVEVARQNIGQGSERGAGQNVSNVSTEEAEKILESARERAAEIEEEAKKKADEFLDKQKKEVQTKMVDLVMGVVKKVIGQLVSYEDHKKIIKSALDDMEGEGKR</sequence>
<evidence type="ECO:0000313" key="4">
    <source>
        <dbReference type="Proteomes" id="UP000034207"/>
    </source>
</evidence>
<feature type="transmembrane region" description="Helical" evidence="2">
    <location>
        <begin position="6"/>
        <end position="24"/>
    </location>
</feature>
<evidence type="ECO:0000313" key="3">
    <source>
        <dbReference type="EMBL" id="KKQ94651.1"/>
    </source>
</evidence>
<keyword evidence="2" id="KW-1133">Transmembrane helix</keyword>
<keyword evidence="2" id="KW-0472">Membrane</keyword>